<evidence type="ECO:0000313" key="9">
    <source>
        <dbReference type="Proteomes" id="UP000468928"/>
    </source>
</evidence>
<reference evidence="9 10" key="1">
    <citation type="submission" date="2020-01" db="EMBL/GenBank/DDBJ databases">
        <title>Genetics and antimicrobial susceptibilities of Nocardia species isolated from the soil; a comparison with species isolated from humans.</title>
        <authorList>
            <person name="Carrasco G."/>
            <person name="Monzon S."/>
            <person name="Sansegundo M."/>
            <person name="Garcia E."/>
            <person name="Garrido N."/>
            <person name="Medina M.J."/>
            <person name="Villalon P."/>
            <person name="Ramirez-Arocha A.C."/>
            <person name="Jimenez P."/>
            <person name="Cuesta I."/>
            <person name="Valdezate S."/>
        </authorList>
    </citation>
    <scope>NUCLEOTIDE SEQUENCE [LARGE SCALE GENOMIC DNA]</scope>
    <source>
        <strain evidence="7 9">CNM20110639</strain>
        <strain evidence="8 10">CNM20110649</strain>
    </source>
</reference>
<dbReference type="Pfam" id="PF13564">
    <property type="entry name" value="DoxX_2"/>
    <property type="match status" value="1"/>
</dbReference>
<feature type="compositionally biased region" description="Polar residues" evidence="5">
    <location>
        <begin position="17"/>
        <end position="32"/>
    </location>
</feature>
<evidence type="ECO:0000313" key="7">
    <source>
        <dbReference type="EMBL" id="NEW44239.1"/>
    </source>
</evidence>
<proteinExistence type="predicted"/>
<feature type="transmembrane region" description="Helical" evidence="6">
    <location>
        <begin position="77"/>
        <end position="95"/>
    </location>
</feature>
<organism evidence="7 9">
    <name type="scientific">Nocardia cyriacigeorgica</name>
    <dbReference type="NCBI Taxonomy" id="135487"/>
    <lineage>
        <taxon>Bacteria</taxon>
        <taxon>Bacillati</taxon>
        <taxon>Actinomycetota</taxon>
        <taxon>Actinomycetes</taxon>
        <taxon>Mycobacteriales</taxon>
        <taxon>Nocardiaceae</taxon>
        <taxon>Nocardia</taxon>
    </lineage>
</organism>
<name>A0A6P1D3X9_9NOCA</name>
<gene>
    <name evidence="7" type="ORF">GV789_07160</name>
    <name evidence="8" type="ORF">GV794_15080</name>
</gene>
<evidence type="ECO:0000313" key="8">
    <source>
        <dbReference type="EMBL" id="NEW56970.1"/>
    </source>
</evidence>
<evidence type="ECO:0000256" key="5">
    <source>
        <dbReference type="SAM" id="MobiDB-lite"/>
    </source>
</evidence>
<evidence type="ECO:0000256" key="1">
    <source>
        <dbReference type="ARBA" id="ARBA00004141"/>
    </source>
</evidence>
<evidence type="ECO:0000256" key="6">
    <source>
        <dbReference type="SAM" id="Phobius"/>
    </source>
</evidence>
<keyword evidence="4 6" id="KW-0472">Membrane</keyword>
<dbReference type="EMBL" id="JAAGUZ010000014">
    <property type="protein sequence ID" value="NEW44239.1"/>
    <property type="molecule type" value="Genomic_DNA"/>
</dbReference>
<comment type="subcellular location">
    <subcellularLocation>
        <location evidence="1">Membrane</location>
        <topology evidence="1">Multi-pass membrane protein</topology>
    </subcellularLocation>
</comment>
<feature type="transmembrane region" description="Helical" evidence="6">
    <location>
        <begin position="38"/>
        <end position="57"/>
    </location>
</feature>
<keyword evidence="3 6" id="KW-1133">Transmembrane helix</keyword>
<dbReference type="AlphaFoldDB" id="A0A6P1D3X9"/>
<dbReference type="Proteomes" id="UP000468928">
    <property type="component" value="Unassembled WGS sequence"/>
</dbReference>
<accession>A0A6P1D3X9</accession>
<evidence type="ECO:0000313" key="10">
    <source>
        <dbReference type="Proteomes" id="UP000470876"/>
    </source>
</evidence>
<dbReference type="EMBL" id="JAAGUX010000023">
    <property type="protein sequence ID" value="NEW56970.1"/>
    <property type="molecule type" value="Genomic_DNA"/>
</dbReference>
<sequence>MTCLSWATRPRDRRTVATGSWTPGRTDSNDTPRSVGAIGFRATTGVVASVLFSGGIADLLGRGATVEGMLELGYPTYFVTMLGVWKISGALVILAPRLGRLKEWAYAGAFYDFAGAFASHIAAGSAAAHLRWPAAFALCVLISWALRPASRSLAAAR</sequence>
<dbReference type="InterPro" id="IPR032808">
    <property type="entry name" value="DoxX"/>
</dbReference>
<evidence type="ECO:0000256" key="2">
    <source>
        <dbReference type="ARBA" id="ARBA00022692"/>
    </source>
</evidence>
<keyword evidence="10" id="KW-1185">Reference proteome</keyword>
<feature type="region of interest" description="Disordered" evidence="5">
    <location>
        <begin position="1"/>
        <end position="32"/>
    </location>
</feature>
<evidence type="ECO:0000256" key="4">
    <source>
        <dbReference type="ARBA" id="ARBA00023136"/>
    </source>
</evidence>
<keyword evidence="2 6" id="KW-0812">Transmembrane</keyword>
<evidence type="ECO:0000256" key="3">
    <source>
        <dbReference type="ARBA" id="ARBA00022989"/>
    </source>
</evidence>
<comment type="caution">
    <text evidence="7">The sequence shown here is derived from an EMBL/GenBank/DDBJ whole genome shotgun (WGS) entry which is preliminary data.</text>
</comment>
<protein>
    <submittedName>
        <fullName evidence="7">DoxX family protein</fullName>
    </submittedName>
</protein>
<dbReference type="Proteomes" id="UP000470876">
    <property type="component" value="Unassembled WGS sequence"/>
</dbReference>
<dbReference type="GO" id="GO:0016020">
    <property type="term" value="C:membrane"/>
    <property type="evidence" value="ECO:0007669"/>
    <property type="project" value="UniProtKB-SubCell"/>
</dbReference>